<evidence type="ECO:0000313" key="2">
    <source>
        <dbReference type="Proteomes" id="UP000004105"/>
    </source>
</evidence>
<dbReference type="RefSeq" id="WP_007343807.1">
    <property type="nucleotide sequence ID" value="NZ_GL878494.1"/>
</dbReference>
<dbReference type="Pfam" id="PF05258">
    <property type="entry name" value="DciA"/>
    <property type="match status" value="1"/>
</dbReference>
<dbReference type="HOGENOM" id="CLU_114851_3_0_4"/>
<dbReference type="InterPro" id="IPR007922">
    <property type="entry name" value="DciA-like"/>
</dbReference>
<dbReference type="OrthoDB" id="8613287at2"/>
<gene>
    <name evidence="1" type="ORF">HMPREF9123_2802</name>
</gene>
<dbReference type="Proteomes" id="UP000004105">
    <property type="component" value="Unassembled WGS sequence"/>
</dbReference>
<reference evidence="1 2" key="1">
    <citation type="submission" date="2011-02" db="EMBL/GenBank/DDBJ databases">
        <authorList>
            <person name="Muzny D."/>
            <person name="Qin X."/>
            <person name="Deng J."/>
            <person name="Jiang H."/>
            <person name="Liu Y."/>
            <person name="Qu J."/>
            <person name="Song X.-Z."/>
            <person name="Zhang L."/>
            <person name="Thornton R."/>
            <person name="Coyle M."/>
            <person name="Francisco L."/>
            <person name="Jackson L."/>
            <person name="Javaid M."/>
            <person name="Korchina V."/>
            <person name="Kovar C."/>
            <person name="Mata R."/>
            <person name="Mathew T."/>
            <person name="Ngo R."/>
            <person name="Nguyen L."/>
            <person name="Nguyen N."/>
            <person name="Okwuonu G."/>
            <person name="Ongeri F."/>
            <person name="Pham C."/>
            <person name="Simmons D."/>
            <person name="Wilczek-Boney K."/>
            <person name="Hale W."/>
            <person name="Jakkamsetti A."/>
            <person name="Pham P."/>
            <person name="Ruth R."/>
            <person name="San Lucas F."/>
            <person name="Warren J."/>
            <person name="Zhang J."/>
            <person name="Zhao Z."/>
            <person name="Zhou C."/>
            <person name="Zhu D."/>
            <person name="Lee S."/>
            <person name="Bess C."/>
            <person name="Blankenburg K."/>
            <person name="Forbes L."/>
            <person name="Fu Q."/>
            <person name="Gubbala S."/>
            <person name="Hirani K."/>
            <person name="Jayaseelan J.C."/>
            <person name="Lara F."/>
            <person name="Munidasa M."/>
            <person name="Palculict T."/>
            <person name="Patil S."/>
            <person name="Pu L.-L."/>
            <person name="Saada N."/>
            <person name="Tang L."/>
            <person name="Weissenberger G."/>
            <person name="Zhu Y."/>
            <person name="Hemphill L."/>
            <person name="Shang Y."/>
            <person name="Youmans B."/>
            <person name="Ayvaz T."/>
            <person name="Ross M."/>
            <person name="Santibanez J."/>
            <person name="Aqrawi P."/>
            <person name="Gross S."/>
            <person name="Joshi V."/>
            <person name="Fowler G."/>
            <person name="Nazareth L."/>
            <person name="Reid J."/>
            <person name="Worley K."/>
            <person name="Petrosino J."/>
            <person name="Highlander S."/>
            <person name="Gibbs R."/>
        </authorList>
    </citation>
    <scope>NUCLEOTIDE SEQUENCE [LARGE SCALE GENOMIC DNA]</scope>
    <source>
        <strain evidence="1 2">ATCC BAA-1200</strain>
    </source>
</reference>
<comment type="caution">
    <text evidence="1">The sequence shown here is derived from an EMBL/GenBank/DDBJ whole genome shotgun (WGS) entry which is preliminary data.</text>
</comment>
<organism evidence="1 2">
    <name type="scientific">Neisseria bacilliformis ATCC BAA-1200</name>
    <dbReference type="NCBI Taxonomy" id="888742"/>
    <lineage>
        <taxon>Bacteria</taxon>
        <taxon>Pseudomonadati</taxon>
        <taxon>Pseudomonadota</taxon>
        <taxon>Betaproteobacteria</taxon>
        <taxon>Neisseriales</taxon>
        <taxon>Neisseriaceae</taxon>
        <taxon>Neisseria</taxon>
    </lineage>
</organism>
<evidence type="ECO:0008006" key="3">
    <source>
        <dbReference type="Google" id="ProtNLM"/>
    </source>
</evidence>
<protein>
    <recommendedName>
        <fullName evidence="3">DUF721 domain-containing protein</fullName>
    </recommendedName>
</protein>
<name>F2BGE5_9NEIS</name>
<proteinExistence type="predicted"/>
<dbReference type="STRING" id="267212.GCA_001063965_02218"/>
<evidence type="ECO:0000313" key="1">
    <source>
        <dbReference type="EMBL" id="EGF06842.1"/>
    </source>
</evidence>
<dbReference type="EMBL" id="AFAY01000054">
    <property type="protein sequence ID" value="EGF06842.1"/>
    <property type="molecule type" value="Genomic_DNA"/>
</dbReference>
<sequence length="149" mass="15865">MDFAHIGKRSGTGDDPSAAAQLKFLLQSAQAWRQLDQAVKQHLPANLHPHIRTACIDPDGSLVLLAANSTAAARLKMLAPALLPQLQAYGGLIRAVRVKTVPKPSAPPKQNTLKLSPAALEALADGADRLQHHPGLAAALRRLVGKYQK</sequence>
<dbReference type="AlphaFoldDB" id="F2BGE5"/>
<accession>F2BGE5</accession>
<keyword evidence="2" id="KW-1185">Reference proteome</keyword>